<feature type="compositionally biased region" description="Basic and acidic residues" evidence="1">
    <location>
        <begin position="162"/>
        <end position="171"/>
    </location>
</feature>
<dbReference type="EMBL" id="FUEG01000001">
    <property type="protein sequence ID" value="SJK96917.1"/>
    <property type="molecule type" value="Genomic_DNA"/>
</dbReference>
<feature type="compositionally biased region" description="Polar residues" evidence="1">
    <location>
        <begin position="9"/>
        <end position="24"/>
    </location>
</feature>
<feature type="compositionally biased region" description="Low complexity" evidence="1">
    <location>
        <begin position="81"/>
        <end position="92"/>
    </location>
</feature>
<protein>
    <submittedName>
        <fullName evidence="2">Uncharacterized protein</fullName>
    </submittedName>
</protein>
<feature type="compositionally biased region" description="Basic residues" evidence="1">
    <location>
        <begin position="203"/>
        <end position="212"/>
    </location>
</feature>
<accession>A0A284QKD2</accession>
<feature type="region of interest" description="Disordered" evidence="1">
    <location>
        <begin position="1"/>
        <end position="98"/>
    </location>
</feature>
<reference evidence="3" key="1">
    <citation type="journal article" date="2017" name="Nat. Ecol. Evol.">
        <title>Genome expansion and lineage-specific genetic innovations in the forest pathogenic fungi Armillaria.</title>
        <authorList>
            <person name="Sipos G."/>
            <person name="Prasanna A.N."/>
            <person name="Walter M.C."/>
            <person name="O'Connor E."/>
            <person name="Balint B."/>
            <person name="Krizsan K."/>
            <person name="Kiss B."/>
            <person name="Hess J."/>
            <person name="Varga T."/>
            <person name="Slot J."/>
            <person name="Riley R."/>
            <person name="Boka B."/>
            <person name="Rigling D."/>
            <person name="Barry K."/>
            <person name="Lee J."/>
            <person name="Mihaltcheva S."/>
            <person name="LaButti K."/>
            <person name="Lipzen A."/>
            <person name="Waldron R."/>
            <person name="Moloney N.M."/>
            <person name="Sperisen C."/>
            <person name="Kredics L."/>
            <person name="Vagvoelgyi C."/>
            <person name="Patrignani A."/>
            <person name="Fitzpatrick D."/>
            <person name="Nagy I."/>
            <person name="Doyle S."/>
            <person name="Anderson J.B."/>
            <person name="Grigoriev I.V."/>
            <person name="Gueldener U."/>
            <person name="Muensterkoetter M."/>
            <person name="Nagy L.G."/>
        </authorList>
    </citation>
    <scope>NUCLEOTIDE SEQUENCE [LARGE SCALE GENOMIC DNA]</scope>
    <source>
        <strain evidence="3">C18/9</strain>
    </source>
</reference>
<feature type="region of interest" description="Disordered" evidence="1">
    <location>
        <begin position="134"/>
        <end position="212"/>
    </location>
</feature>
<evidence type="ECO:0000313" key="3">
    <source>
        <dbReference type="Proteomes" id="UP000219338"/>
    </source>
</evidence>
<dbReference type="Proteomes" id="UP000219338">
    <property type="component" value="Unassembled WGS sequence"/>
</dbReference>
<sequence length="212" mass="23168">MTPLESFDHQQLNAPNVPSSNRSIAQRLRRERERALARQSPNPKQKRSHVDPTTGLPGSSSVQPVNDTAQGLMATLSLGTDSSHSSASSSDSPKAAHLPRHIRIAPAPPSVSYPDTKSEAQLAVRSKMIPLLPSRRSMAQQARQTRKRAEEMRHQVGTSSSCDRDIVDKALFESSPSQDQNGPSSSREQARNPHANPSTSPSTHKKKELFVN</sequence>
<evidence type="ECO:0000313" key="2">
    <source>
        <dbReference type="EMBL" id="SJK96917.1"/>
    </source>
</evidence>
<dbReference type="OrthoDB" id="2975719at2759"/>
<evidence type="ECO:0000256" key="1">
    <source>
        <dbReference type="SAM" id="MobiDB-lite"/>
    </source>
</evidence>
<keyword evidence="3" id="KW-1185">Reference proteome</keyword>
<feature type="compositionally biased region" description="Polar residues" evidence="1">
    <location>
        <begin position="174"/>
        <end position="187"/>
    </location>
</feature>
<name>A0A284QKD2_ARMOS</name>
<gene>
    <name evidence="2" type="ORF">ARMOST_00166</name>
</gene>
<dbReference type="OMA" id="MTPLESF"/>
<proteinExistence type="predicted"/>
<feature type="compositionally biased region" description="Polar residues" evidence="1">
    <location>
        <begin position="56"/>
        <end position="69"/>
    </location>
</feature>
<dbReference type="AlphaFoldDB" id="A0A284QKD2"/>
<organism evidence="2 3">
    <name type="scientific">Armillaria ostoyae</name>
    <name type="common">Armillaria root rot fungus</name>
    <dbReference type="NCBI Taxonomy" id="47428"/>
    <lineage>
        <taxon>Eukaryota</taxon>
        <taxon>Fungi</taxon>
        <taxon>Dikarya</taxon>
        <taxon>Basidiomycota</taxon>
        <taxon>Agaricomycotina</taxon>
        <taxon>Agaricomycetes</taxon>
        <taxon>Agaricomycetidae</taxon>
        <taxon>Agaricales</taxon>
        <taxon>Marasmiineae</taxon>
        <taxon>Physalacriaceae</taxon>
        <taxon>Armillaria</taxon>
    </lineage>
</organism>